<dbReference type="GO" id="GO:0016747">
    <property type="term" value="F:acyltransferase activity, transferring groups other than amino-acyl groups"/>
    <property type="evidence" value="ECO:0007669"/>
    <property type="project" value="InterPro"/>
</dbReference>
<dbReference type="SUPFAM" id="SSF55729">
    <property type="entry name" value="Acyl-CoA N-acyltransferases (Nat)"/>
    <property type="match status" value="1"/>
</dbReference>
<accession>A0A1W1ZX75</accession>
<name>A0A1W1ZX75_9FLAO</name>
<evidence type="ECO:0000313" key="2">
    <source>
        <dbReference type="EMBL" id="SMC53069.1"/>
    </source>
</evidence>
<dbReference type="InterPro" id="IPR000182">
    <property type="entry name" value="GNAT_dom"/>
</dbReference>
<gene>
    <name evidence="2" type="ORF">SAMN06296427_103308</name>
</gene>
<dbReference type="Proteomes" id="UP000192393">
    <property type="component" value="Unassembled WGS sequence"/>
</dbReference>
<dbReference type="STRING" id="1434700.SAMN06296427_103308"/>
<dbReference type="EMBL" id="FWXS01000003">
    <property type="protein sequence ID" value="SMC53069.1"/>
    <property type="molecule type" value="Genomic_DNA"/>
</dbReference>
<protein>
    <submittedName>
        <fullName evidence="2">Acetyltransferase (GNAT) family protein</fullName>
    </submittedName>
</protein>
<evidence type="ECO:0000259" key="1">
    <source>
        <dbReference type="PROSITE" id="PS51186"/>
    </source>
</evidence>
<feature type="domain" description="N-acetyltransferase" evidence="1">
    <location>
        <begin position="17"/>
        <end position="174"/>
    </location>
</feature>
<dbReference type="CDD" id="cd04301">
    <property type="entry name" value="NAT_SF"/>
    <property type="match status" value="1"/>
</dbReference>
<keyword evidence="3" id="KW-1185">Reference proteome</keyword>
<sequence>MEEVSAVVAQAEAGNMVQLVPYQTSHFDELNSFQLDETQSKFTASVYENIVNRKIETIPGKFPVTILHDEIPVGFFILDDSDEKTIFTADENAVLLRSLSLNPKYQGKGIGKDTMILMDDFVRNQFPHRTHITLAVNARNEHAIQLYVKTGYQNTNRTYDGSIGPQFILSKQVN</sequence>
<dbReference type="InterPro" id="IPR016181">
    <property type="entry name" value="Acyl_CoA_acyltransferase"/>
</dbReference>
<dbReference type="PROSITE" id="PS51186">
    <property type="entry name" value="GNAT"/>
    <property type="match status" value="1"/>
</dbReference>
<keyword evidence="2" id="KW-0808">Transferase</keyword>
<dbReference type="AlphaFoldDB" id="A0A1W1ZX75"/>
<dbReference type="Pfam" id="PF00583">
    <property type="entry name" value="Acetyltransf_1"/>
    <property type="match status" value="1"/>
</dbReference>
<reference evidence="2 3" key="1">
    <citation type="submission" date="2017-04" db="EMBL/GenBank/DDBJ databases">
        <authorList>
            <person name="Afonso C.L."/>
            <person name="Miller P.J."/>
            <person name="Scott M.A."/>
            <person name="Spackman E."/>
            <person name="Goraichik I."/>
            <person name="Dimitrov K.M."/>
            <person name="Suarez D.L."/>
            <person name="Swayne D.E."/>
        </authorList>
    </citation>
    <scope>NUCLEOTIDE SEQUENCE [LARGE SCALE GENOMIC DNA]</scope>
    <source>
        <strain evidence="2 3">CGMCC 1.12708</strain>
    </source>
</reference>
<evidence type="ECO:0000313" key="3">
    <source>
        <dbReference type="Proteomes" id="UP000192393"/>
    </source>
</evidence>
<dbReference type="Gene3D" id="3.40.630.30">
    <property type="match status" value="1"/>
</dbReference>
<proteinExistence type="predicted"/>
<organism evidence="2 3">
    <name type="scientific">Moheibacter sediminis</name>
    <dbReference type="NCBI Taxonomy" id="1434700"/>
    <lineage>
        <taxon>Bacteria</taxon>
        <taxon>Pseudomonadati</taxon>
        <taxon>Bacteroidota</taxon>
        <taxon>Flavobacteriia</taxon>
        <taxon>Flavobacteriales</taxon>
        <taxon>Weeksellaceae</taxon>
        <taxon>Moheibacter</taxon>
    </lineage>
</organism>